<reference evidence="2 3" key="1">
    <citation type="submission" date="2019-03" db="EMBL/GenBank/DDBJ databases">
        <title>First draft genome of Liparis tanakae, snailfish: a comprehensive survey of snailfish specific genes.</title>
        <authorList>
            <person name="Kim W."/>
            <person name="Song I."/>
            <person name="Jeong J.-H."/>
            <person name="Kim D."/>
            <person name="Kim S."/>
            <person name="Ryu S."/>
            <person name="Song J.Y."/>
            <person name="Lee S.K."/>
        </authorList>
    </citation>
    <scope>NUCLEOTIDE SEQUENCE [LARGE SCALE GENOMIC DNA]</scope>
    <source>
        <tissue evidence="2">Muscle</tissue>
    </source>
</reference>
<organism evidence="2 3">
    <name type="scientific">Liparis tanakae</name>
    <name type="common">Tanaka's snailfish</name>
    <dbReference type="NCBI Taxonomy" id="230148"/>
    <lineage>
        <taxon>Eukaryota</taxon>
        <taxon>Metazoa</taxon>
        <taxon>Chordata</taxon>
        <taxon>Craniata</taxon>
        <taxon>Vertebrata</taxon>
        <taxon>Euteleostomi</taxon>
        <taxon>Actinopterygii</taxon>
        <taxon>Neopterygii</taxon>
        <taxon>Teleostei</taxon>
        <taxon>Neoteleostei</taxon>
        <taxon>Acanthomorphata</taxon>
        <taxon>Eupercaria</taxon>
        <taxon>Perciformes</taxon>
        <taxon>Cottioidei</taxon>
        <taxon>Cottales</taxon>
        <taxon>Liparidae</taxon>
        <taxon>Liparis</taxon>
    </lineage>
</organism>
<gene>
    <name evidence="2" type="ORF">EYF80_052371</name>
</gene>
<feature type="region of interest" description="Disordered" evidence="1">
    <location>
        <begin position="30"/>
        <end position="100"/>
    </location>
</feature>
<dbReference type="Proteomes" id="UP000314294">
    <property type="component" value="Unassembled WGS sequence"/>
</dbReference>
<comment type="caution">
    <text evidence="2">The sequence shown here is derived from an EMBL/GenBank/DDBJ whole genome shotgun (WGS) entry which is preliminary data.</text>
</comment>
<feature type="compositionally biased region" description="Basic and acidic residues" evidence="1">
    <location>
        <begin position="35"/>
        <end position="49"/>
    </location>
</feature>
<dbReference type="AlphaFoldDB" id="A0A4Z2F915"/>
<sequence length="150" mass="16687">MTLQVYSPQPSRFRLRMVYSVSSRWASKAPACSSRLERSHSKRSTRDGWARSTRQVITTGRPRPCRVSVDTGSTVGGSGRQRRGGGEAPGDFSSGAREGNYMKEYEKEKGLIKTGKRAEVVGVGSDIWRHEHLERKHSWSRGASEASFIA</sequence>
<evidence type="ECO:0000313" key="2">
    <source>
        <dbReference type="EMBL" id="TNN37465.1"/>
    </source>
</evidence>
<accession>A0A4Z2F915</accession>
<keyword evidence="3" id="KW-1185">Reference proteome</keyword>
<evidence type="ECO:0000256" key="1">
    <source>
        <dbReference type="SAM" id="MobiDB-lite"/>
    </source>
</evidence>
<protein>
    <submittedName>
        <fullName evidence="2">Uncharacterized protein</fullName>
    </submittedName>
</protein>
<dbReference type="EMBL" id="SRLO01001484">
    <property type="protein sequence ID" value="TNN37465.1"/>
    <property type="molecule type" value="Genomic_DNA"/>
</dbReference>
<name>A0A4Z2F915_9TELE</name>
<proteinExistence type="predicted"/>
<evidence type="ECO:0000313" key="3">
    <source>
        <dbReference type="Proteomes" id="UP000314294"/>
    </source>
</evidence>